<dbReference type="EMBL" id="AEBE01000028">
    <property type="protein sequence ID" value="EFU91159.1"/>
    <property type="molecule type" value="Genomic_DNA"/>
</dbReference>
<dbReference type="AlphaFoldDB" id="A0ABC9P8N0"/>
<evidence type="ECO:0000313" key="2">
    <source>
        <dbReference type="EMBL" id="EFU91159.1"/>
    </source>
</evidence>
<sequence>MRINLKMKKIAMLGLAVISIISLAACTDSEETKVDYDKTNNSIVETNSHAKAEFATIAEKQITKNYAIDNFKIDLSSIKVNQFPDETNADTGEVYKNVMNGGGKFTFQDKIYDFSLIYSKKDESKYTVLYLYSPLDKTKTMEIPLKSDQ</sequence>
<comment type="caution">
    <text evidence="2">The sequence shown here is derived from an EMBL/GenBank/DDBJ whole genome shotgun (WGS) entry which is preliminary data.</text>
</comment>
<feature type="chain" id="PRO_5044818726" description="Lipoprotein" evidence="1">
    <location>
        <begin position="25"/>
        <end position="149"/>
    </location>
</feature>
<feature type="signal peptide" evidence="1">
    <location>
        <begin position="1"/>
        <end position="24"/>
    </location>
</feature>
<gene>
    <name evidence="2" type="ORF">HMPREF9511_00879</name>
</gene>
<evidence type="ECO:0000256" key="1">
    <source>
        <dbReference type="SAM" id="SignalP"/>
    </source>
</evidence>
<organism evidence="2 3">
    <name type="scientific">Enterococcus faecalis TX0630</name>
    <dbReference type="NCBI Taxonomy" id="749508"/>
    <lineage>
        <taxon>Bacteria</taxon>
        <taxon>Bacillati</taxon>
        <taxon>Bacillota</taxon>
        <taxon>Bacilli</taxon>
        <taxon>Lactobacillales</taxon>
        <taxon>Enterococcaceae</taxon>
        <taxon>Enterococcus</taxon>
    </lineage>
</organism>
<evidence type="ECO:0008006" key="4">
    <source>
        <dbReference type="Google" id="ProtNLM"/>
    </source>
</evidence>
<reference evidence="2 3" key="1">
    <citation type="submission" date="2010-09" db="EMBL/GenBank/DDBJ databases">
        <authorList>
            <person name="Weinstock G."/>
            <person name="Sodergren E."/>
            <person name="Clifton S."/>
            <person name="Fulton L."/>
            <person name="Fulton B."/>
            <person name="Courtney L."/>
            <person name="Fronick C."/>
            <person name="Harrison M."/>
            <person name="Strong C."/>
            <person name="Farmer C."/>
            <person name="Delahaunty K."/>
            <person name="Markovic C."/>
            <person name="Hall O."/>
            <person name="Minx P."/>
            <person name="Tomlinson C."/>
            <person name="Mitreva M."/>
            <person name="Hou S."/>
            <person name="Chen J."/>
            <person name="Wollam A."/>
            <person name="Pepin K.H."/>
            <person name="Johnson M."/>
            <person name="Bhonagiri V."/>
            <person name="Zhang X."/>
            <person name="Suruliraj S."/>
            <person name="Warren W."/>
            <person name="Chinwalla A."/>
            <person name="Mardis E.R."/>
            <person name="Wilson R.K."/>
        </authorList>
    </citation>
    <scope>NUCLEOTIDE SEQUENCE [LARGE SCALE GENOMIC DNA]</scope>
    <source>
        <strain evidence="2 3">TX0630</strain>
    </source>
</reference>
<keyword evidence="1" id="KW-0732">Signal</keyword>
<proteinExistence type="predicted"/>
<protein>
    <recommendedName>
        <fullName evidence="4">Lipoprotein</fullName>
    </recommendedName>
</protein>
<dbReference type="Proteomes" id="UP000004933">
    <property type="component" value="Unassembled WGS sequence"/>
</dbReference>
<accession>A0ABC9P8N0</accession>
<evidence type="ECO:0000313" key="3">
    <source>
        <dbReference type="Proteomes" id="UP000004933"/>
    </source>
</evidence>
<dbReference type="PROSITE" id="PS51257">
    <property type="entry name" value="PROKAR_LIPOPROTEIN"/>
    <property type="match status" value="1"/>
</dbReference>
<name>A0ABC9P8N0_ENTFL</name>